<dbReference type="EMBL" id="WPCU01000005">
    <property type="protein sequence ID" value="MVA75922.1"/>
    <property type="molecule type" value="Genomic_DNA"/>
</dbReference>
<dbReference type="GO" id="GO:0005840">
    <property type="term" value="C:ribosome"/>
    <property type="evidence" value="ECO:0007669"/>
    <property type="project" value="UniProtKB-KW"/>
</dbReference>
<keyword evidence="2" id="KW-0687">Ribonucleoprotein</keyword>
<dbReference type="InterPro" id="IPR055201">
    <property type="entry name" value="IHF-like_H2TH"/>
</dbReference>
<evidence type="ECO:0000259" key="1">
    <source>
        <dbReference type="Pfam" id="PF22525"/>
    </source>
</evidence>
<feature type="domain" description="Integration host factor-like helix-two turn-helix" evidence="1">
    <location>
        <begin position="32"/>
        <end position="102"/>
    </location>
</feature>
<comment type="caution">
    <text evidence="2">The sequence shown here is derived from an EMBL/GenBank/DDBJ whole genome shotgun (WGS) entry which is preliminary data.</text>
</comment>
<proteinExistence type="predicted"/>
<sequence>MSIPRLSEEQLQQARAAAVAARGRRAEAKSRLRTGDWTLSTLVEQAETDDVLAHIKVVDVLRCLPRVGTKRAAAIMERLDIAPNRRLRGLGHHQTQSLVREFG</sequence>
<accession>A0A6A9UWC4</accession>
<dbReference type="AlphaFoldDB" id="A0A6A9UWC4"/>
<keyword evidence="3" id="KW-1185">Reference proteome</keyword>
<dbReference type="Pfam" id="PF22525">
    <property type="entry name" value="H2TH_5"/>
    <property type="match status" value="1"/>
</dbReference>
<dbReference type="Proteomes" id="UP000435304">
    <property type="component" value="Unassembled WGS sequence"/>
</dbReference>
<name>A0A6A9UWC4_9ACTN</name>
<evidence type="ECO:0000313" key="2">
    <source>
        <dbReference type="EMBL" id="MVA75922.1"/>
    </source>
</evidence>
<protein>
    <submittedName>
        <fullName evidence="2">30S ribosomal protein S13</fullName>
    </submittedName>
</protein>
<dbReference type="InterPro" id="IPR047806">
    <property type="entry name" value="IHF_actinobact"/>
</dbReference>
<reference evidence="2 3" key="1">
    <citation type="submission" date="2019-12" db="EMBL/GenBank/DDBJ databases">
        <title>Auraticoccus cholistani sp. nov., an actinomycete isolated from soil of Cholistan desert.</title>
        <authorList>
            <person name="Cheema M.T."/>
        </authorList>
    </citation>
    <scope>NUCLEOTIDE SEQUENCE [LARGE SCALE GENOMIC DNA]</scope>
    <source>
        <strain evidence="2 3">F435</strain>
    </source>
</reference>
<keyword evidence="2" id="KW-0689">Ribosomal protein</keyword>
<evidence type="ECO:0000313" key="3">
    <source>
        <dbReference type="Proteomes" id="UP000435304"/>
    </source>
</evidence>
<dbReference type="RefSeq" id="WP_331714521.1">
    <property type="nucleotide sequence ID" value="NZ_WPCU01000005.1"/>
</dbReference>
<dbReference type="NCBIfam" id="NF041260">
    <property type="entry name" value="actino_IHF"/>
    <property type="match status" value="1"/>
</dbReference>
<dbReference type="Gene3D" id="1.10.8.50">
    <property type="match status" value="1"/>
</dbReference>
<organism evidence="2 3">
    <name type="scientific">Auraticoccus cholistanensis</name>
    <dbReference type="NCBI Taxonomy" id="2656650"/>
    <lineage>
        <taxon>Bacteria</taxon>
        <taxon>Bacillati</taxon>
        <taxon>Actinomycetota</taxon>
        <taxon>Actinomycetes</taxon>
        <taxon>Propionibacteriales</taxon>
        <taxon>Propionibacteriaceae</taxon>
        <taxon>Auraticoccus</taxon>
    </lineage>
</organism>
<gene>
    <name evidence="2" type="ORF">GC722_07790</name>
</gene>